<dbReference type="GO" id="GO:0005524">
    <property type="term" value="F:ATP binding"/>
    <property type="evidence" value="ECO:0007669"/>
    <property type="project" value="UniProtKB-KW"/>
</dbReference>
<sequence>MAYIEFKNIDKYFGENHVLKGISMSIEKGQFVTLLGPSGCGKSTLLRCLAGLESIDGGNIFLDGEDITKKEPKDRNIGMVFQHYSLFPNMTVEENIAFGLKLKKADGEVIKSKVAEAIRMVELEGKEKQYPANLSGGQQQRVALARSIVMEPKVLLLDEPLSAIDAKLRKSLQTSIKQITKDLGLTAVFVTHDQDEAMVMSDVINLFHDGKIEQSGDPVSIYTRPVSSFAAGFIGNYNLLSADEFTQITGKPRPDGREVAIRPETFYISSRPIENDDEYHFEGTIDGNSPRGNVLRYTIGVNGIHIQVDALFRSKALFEDGSKVYISVAEKNCISL</sequence>
<dbReference type="Pfam" id="PF00005">
    <property type="entry name" value="ABC_tran"/>
    <property type="match status" value="1"/>
</dbReference>
<dbReference type="PANTHER" id="PTHR42781:SF4">
    <property type="entry name" value="SPERMIDINE_PUTRESCINE IMPORT ATP-BINDING PROTEIN POTA"/>
    <property type="match status" value="1"/>
</dbReference>
<dbReference type="InterPro" id="IPR027417">
    <property type="entry name" value="P-loop_NTPase"/>
</dbReference>
<keyword evidence="2" id="KW-0547">Nucleotide-binding</keyword>
<feature type="domain" description="ABC transporter" evidence="4">
    <location>
        <begin position="4"/>
        <end position="234"/>
    </location>
</feature>
<organism evidence="5 6">
    <name type="scientific">Candidatus Lachnoclostridium stercoravium</name>
    <dbReference type="NCBI Taxonomy" id="2838633"/>
    <lineage>
        <taxon>Bacteria</taxon>
        <taxon>Bacillati</taxon>
        <taxon>Bacillota</taxon>
        <taxon>Clostridia</taxon>
        <taxon>Lachnospirales</taxon>
        <taxon>Lachnospiraceae</taxon>
    </lineage>
</organism>
<dbReference type="GO" id="GO:0140359">
    <property type="term" value="F:ABC-type transporter activity"/>
    <property type="evidence" value="ECO:0007669"/>
    <property type="project" value="UniProtKB-ARBA"/>
</dbReference>
<dbReference type="EMBL" id="DWZA01000096">
    <property type="protein sequence ID" value="HJA72105.1"/>
    <property type="molecule type" value="Genomic_DNA"/>
</dbReference>
<dbReference type="AlphaFoldDB" id="A0A9D2HIB8"/>
<dbReference type="GO" id="GO:0043190">
    <property type="term" value="C:ATP-binding cassette (ABC) transporter complex"/>
    <property type="evidence" value="ECO:0007669"/>
    <property type="project" value="InterPro"/>
</dbReference>
<accession>A0A9D2HIB8</accession>
<dbReference type="PROSITE" id="PS50893">
    <property type="entry name" value="ABC_TRANSPORTER_2"/>
    <property type="match status" value="1"/>
</dbReference>
<evidence type="ECO:0000259" key="4">
    <source>
        <dbReference type="PROSITE" id="PS50893"/>
    </source>
</evidence>
<proteinExistence type="predicted"/>
<dbReference type="InterPro" id="IPR003439">
    <property type="entry name" value="ABC_transporter-like_ATP-bd"/>
</dbReference>
<evidence type="ECO:0000256" key="3">
    <source>
        <dbReference type="ARBA" id="ARBA00022840"/>
    </source>
</evidence>
<dbReference type="InterPro" id="IPR013611">
    <property type="entry name" value="Transp-assoc_OB_typ2"/>
</dbReference>
<protein>
    <submittedName>
        <fullName evidence="5">ABC transporter ATP-binding protein</fullName>
    </submittedName>
</protein>
<dbReference type="Gene3D" id="3.40.50.300">
    <property type="entry name" value="P-loop containing nucleotide triphosphate hydrolases"/>
    <property type="match status" value="1"/>
</dbReference>
<dbReference type="GO" id="GO:0016887">
    <property type="term" value="F:ATP hydrolysis activity"/>
    <property type="evidence" value="ECO:0007669"/>
    <property type="project" value="InterPro"/>
</dbReference>
<evidence type="ECO:0000256" key="2">
    <source>
        <dbReference type="ARBA" id="ARBA00022741"/>
    </source>
</evidence>
<dbReference type="InterPro" id="IPR003593">
    <property type="entry name" value="AAA+_ATPase"/>
</dbReference>
<dbReference type="SUPFAM" id="SSF52540">
    <property type="entry name" value="P-loop containing nucleoside triphosphate hydrolases"/>
    <property type="match status" value="1"/>
</dbReference>
<dbReference type="FunFam" id="3.40.50.300:FF:000042">
    <property type="entry name" value="Maltose/maltodextrin ABC transporter, ATP-binding protein"/>
    <property type="match status" value="1"/>
</dbReference>
<dbReference type="Pfam" id="PF08402">
    <property type="entry name" value="TOBE_2"/>
    <property type="match status" value="1"/>
</dbReference>
<evidence type="ECO:0000313" key="6">
    <source>
        <dbReference type="Proteomes" id="UP000823900"/>
    </source>
</evidence>
<dbReference type="SUPFAM" id="SSF50331">
    <property type="entry name" value="MOP-like"/>
    <property type="match status" value="1"/>
</dbReference>
<reference evidence="5" key="1">
    <citation type="journal article" date="2021" name="PeerJ">
        <title>Extensive microbial diversity within the chicken gut microbiome revealed by metagenomics and culture.</title>
        <authorList>
            <person name="Gilroy R."/>
            <person name="Ravi A."/>
            <person name="Getino M."/>
            <person name="Pursley I."/>
            <person name="Horton D.L."/>
            <person name="Alikhan N.F."/>
            <person name="Baker D."/>
            <person name="Gharbi K."/>
            <person name="Hall N."/>
            <person name="Watson M."/>
            <person name="Adriaenssens E.M."/>
            <person name="Foster-Nyarko E."/>
            <person name="Jarju S."/>
            <person name="Secka A."/>
            <person name="Antonio M."/>
            <person name="Oren A."/>
            <person name="Chaudhuri R.R."/>
            <person name="La Ragione R."/>
            <person name="Hildebrand F."/>
            <person name="Pallen M.J."/>
        </authorList>
    </citation>
    <scope>NUCLEOTIDE SEQUENCE</scope>
    <source>
        <strain evidence="5">CHK178-16964</strain>
    </source>
</reference>
<evidence type="ECO:0000256" key="1">
    <source>
        <dbReference type="ARBA" id="ARBA00022448"/>
    </source>
</evidence>
<evidence type="ECO:0000313" key="5">
    <source>
        <dbReference type="EMBL" id="HJA72105.1"/>
    </source>
</evidence>
<dbReference type="PANTHER" id="PTHR42781">
    <property type="entry name" value="SPERMIDINE/PUTRESCINE IMPORT ATP-BINDING PROTEIN POTA"/>
    <property type="match status" value="1"/>
</dbReference>
<name>A0A9D2HIB8_9FIRM</name>
<keyword evidence="3 5" id="KW-0067">ATP-binding</keyword>
<dbReference type="InterPro" id="IPR017871">
    <property type="entry name" value="ABC_transporter-like_CS"/>
</dbReference>
<dbReference type="PROSITE" id="PS00211">
    <property type="entry name" value="ABC_TRANSPORTER_1"/>
    <property type="match status" value="1"/>
</dbReference>
<dbReference type="InterPro" id="IPR050093">
    <property type="entry name" value="ABC_SmlMolc_Importer"/>
</dbReference>
<gene>
    <name evidence="5" type="ORF">IAA07_11125</name>
</gene>
<reference evidence="5" key="2">
    <citation type="submission" date="2021-04" db="EMBL/GenBank/DDBJ databases">
        <authorList>
            <person name="Gilroy R."/>
        </authorList>
    </citation>
    <scope>NUCLEOTIDE SEQUENCE</scope>
    <source>
        <strain evidence="5">CHK178-16964</strain>
    </source>
</reference>
<dbReference type="Proteomes" id="UP000823900">
    <property type="component" value="Unassembled WGS sequence"/>
</dbReference>
<keyword evidence="1" id="KW-0813">Transport</keyword>
<dbReference type="InterPro" id="IPR008995">
    <property type="entry name" value="Mo/tungstate-bd_C_term_dom"/>
</dbReference>
<dbReference type="SMART" id="SM00382">
    <property type="entry name" value="AAA"/>
    <property type="match status" value="1"/>
</dbReference>
<comment type="caution">
    <text evidence="5">The sequence shown here is derived from an EMBL/GenBank/DDBJ whole genome shotgun (WGS) entry which is preliminary data.</text>
</comment>